<organism evidence="5 6">
    <name type="scientific">Solimonas fluminis</name>
    <dbReference type="NCBI Taxonomy" id="2086571"/>
    <lineage>
        <taxon>Bacteria</taxon>
        <taxon>Pseudomonadati</taxon>
        <taxon>Pseudomonadota</taxon>
        <taxon>Gammaproteobacteria</taxon>
        <taxon>Nevskiales</taxon>
        <taxon>Nevskiaceae</taxon>
        <taxon>Solimonas</taxon>
    </lineage>
</organism>
<feature type="region of interest" description="Disordered" evidence="3">
    <location>
        <begin position="1"/>
        <end position="22"/>
    </location>
</feature>
<gene>
    <name evidence="5" type="ORF">C3942_16730</name>
</gene>
<dbReference type="Proteomes" id="UP000238220">
    <property type="component" value="Unassembled WGS sequence"/>
</dbReference>
<dbReference type="SUPFAM" id="SSF46689">
    <property type="entry name" value="Homeodomain-like"/>
    <property type="match status" value="1"/>
</dbReference>
<keyword evidence="1 2" id="KW-0238">DNA-binding</keyword>
<name>A0A2S5TCL5_9GAMM</name>
<keyword evidence="6" id="KW-1185">Reference proteome</keyword>
<dbReference type="Pfam" id="PF00440">
    <property type="entry name" value="TetR_N"/>
    <property type="match status" value="1"/>
</dbReference>
<reference evidence="5 6" key="1">
    <citation type="submission" date="2018-02" db="EMBL/GenBank/DDBJ databases">
        <title>Genome sequencing of Solimonas sp. HR-BB.</title>
        <authorList>
            <person name="Lee Y."/>
            <person name="Jeon C.O."/>
        </authorList>
    </citation>
    <scope>NUCLEOTIDE SEQUENCE [LARGE SCALE GENOMIC DNA]</scope>
    <source>
        <strain evidence="5 6">HR-BB</strain>
    </source>
</reference>
<dbReference type="InterPro" id="IPR050624">
    <property type="entry name" value="HTH-type_Tx_Regulator"/>
</dbReference>
<comment type="caution">
    <text evidence="5">The sequence shown here is derived from an EMBL/GenBank/DDBJ whole genome shotgun (WGS) entry which is preliminary data.</text>
</comment>
<evidence type="ECO:0000313" key="6">
    <source>
        <dbReference type="Proteomes" id="UP000238220"/>
    </source>
</evidence>
<dbReference type="RefSeq" id="WP_104231506.1">
    <property type="nucleotide sequence ID" value="NZ_PSNW01000010.1"/>
</dbReference>
<accession>A0A2S5TCL5</accession>
<sequence length="211" mass="23536">MSKQTQALSGGSGRTYRGVSEEARRAERQQKLIETAIEAFGTRGIRHVSLRDICAAAGYTPRYFYESFADLDELMAAMVEVLLQRLVDELRGALLTGPRDDPAQLARRMVRAYLEFLRKDARVTRILMIEIYGIGLDMDRLANRFMLTLGPEFGPLLELQKQWDLPRRASKGLVATGVLGAMVFIGTRWVSTGFGAPIEAVTDSCMAFLRG</sequence>
<dbReference type="EMBL" id="PSNW01000010">
    <property type="protein sequence ID" value="PPE72696.1"/>
    <property type="molecule type" value="Genomic_DNA"/>
</dbReference>
<feature type="DNA-binding region" description="H-T-H motif" evidence="2">
    <location>
        <begin position="49"/>
        <end position="68"/>
    </location>
</feature>
<dbReference type="PROSITE" id="PS50977">
    <property type="entry name" value="HTH_TETR_2"/>
    <property type="match status" value="1"/>
</dbReference>
<evidence type="ECO:0000259" key="4">
    <source>
        <dbReference type="PROSITE" id="PS50977"/>
    </source>
</evidence>
<evidence type="ECO:0000256" key="1">
    <source>
        <dbReference type="ARBA" id="ARBA00023125"/>
    </source>
</evidence>
<dbReference type="InterPro" id="IPR001647">
    <property type="entry name" value="HTH_TetR"/>
</dbReference>
<evidence type="ECO:0000313" key="5">
    <source>
        <dbReference type="EMBL" id="PPE72696.1"/>
    </source>
</evidence>
<evidence type="ECO:0000256" key="2">
    <source>
        <dbReference type="PROSITE-ProRule" id="PRU00335"/>
    </source>
</evidence>
<dbReference type="PANTHER" id="PTHR43479">
    <property type="entry name" value="ACREF/ENVCD OPERON REPRESSOR-RELATED"/>
    <property type="match status" value="1"/>
</dbReference>
<feature type="domain" description="HTH tetR-type" evidence="4">
    <location>
        <begin position="26"/>
        <end position="86"/>
    </location>
</feature>
<proteinExistence type="predicted"/>
<dbReference type="OrthoDB" id="9790413at2"/>
<dbReference type="GO" id="GO:0003677">
    <property type="term" value="F:DNA binding"/>
    <property type="evidence" value="ECO:0007669"/>
    <property type="project" value="UniProtKB-UniRule"/>
</dbReference>
<dbReference type="AlphaFoldDB" id="A0A2S5TCL5"/>
<dbReference type="PANTHER" id="PTHR43479:SF11">
    <property type="entry name" value="ACREF_ENVCD OPERON REPRESSOR-RELATED"/>
    <property type="match status" value="1"/>
</dbReference>
<evidence type="ECO:0000256" key="3">
    <source>
        <dbReference type="SAM" id="MobiDB-lite"/>
    </source>
</evidence>
<protein>
    <recommendedName>
        <fullName evidence="4">HTH tetR-type domain-containing protein</fullName>
    </recommendedName>
</protein>
<dbReference type="InterPro" id="IPR009057">
    <property type="entry name" value="Homeodomain-like_sf"/>
</dbReference>
<dbReference type="Gene3D" id="1.10.357.10">
    <property type="entry name" value="Tetracycline Repressor, domain 2"/>
    <property type="match status" value="1"/>
</dbReference>